<sequence length="90" mass="10133">MRHCLFLLGLHESAACLLWSLHKGSAVLFIWILRIENNGPLKNRGQGFVGERHNILQPAGNQQLFAQLIENLSTPFIHHCHFGLNLNPIG</sequence>
<name>A0A645E819_9ZZZZ</name>
<dbReference type="AlphaFoldDB" id="A0A645E819"/>
<accession>A0A645E819</accession>
<protein>
    <submittedName>
        <fullName evidence="1">Uncharacterized protein</fullName>
    </submittedName>
</protein>
<gene>
    <name evidence="1" type="ORF">SDC9_145100</name>
</gene>
<reference evidence="1" key="1">
    <citation type="submission" date="2019-08" db="EMBL/GenBank/DDBJ databases">
        <authorList>
            <person name="Kucharzyk K."/>
            <person name="Murdoch R.W."/>
            <person name="Higgins S."/>
            <person name="Loffler F."/>
        </authorList>
    </citation>
    <scope>NUCLEOTIDE SEQUENCE</scope>
</reference>
<organism evidence="1">
    <name type="scientific">bioreactor metagenome</name>
    <dbReference type="NCBI Taxonomy" id="1076179"/>
    <lineage>
        <taxon>unclassified sequences</taxon>
        <taxon>metagenomes</taxon>
        <taxon>ecological metagenomes</taxon>
    </lineage>
</organism>
<dbReference type="EMBL" id="VSSQ01044126">
    <property type="protein sequence ID" value="MPM97920.1"/>
    <property type="molecule type" value="Genomic_DNA"/>
</dbReference>
<comment type="caution">
    <text evidence="1">The sequence shown here is derived from an EMBL/GenBank/DDBJ whole genome shotgun (WGS) entry which is preliminary data.</text>
</comment>
<evidence type="ECO:0000313" key="1">
    <source>
        <dbReference type="EMBL" id="MPM97920.1"/>
    </source>
</evidence>
<proteinExistence type="predicted"/>